<dbReference type="Proteomes" id="UP000550401">
    <property type="component" value="Unassembled WGS sequence"/>
</dbReference>
<comment type="caution">
    <text evidence="2">The sequence shown here is derived from an EMBL/GenBank/DDBJ whole genome shotgun (WGS) entry which is preliminary data.</text>
</comment>
<dbReference type="EMBL" id="JACGXL010000002">
    <property type="protein sequence ID" value="MBA8887652.1"/>
    <property type="molecule type" value="Genomic_DNA"/>
</dbReference>
<sequence>MTPASTPWPVVELRQYTLHPGRRDDLVELFEREFVETQEACGMRLFGQFRDLDDTDRFVWLRGFAGMDARAAALGAFYGGPVWKAHRDAANATMIDSDNVLLLRPLRADGGFALDGATRTPVDAPATRARLVVALLWSVPRGDADVAARLERDVAAWIADADAAPLASFVSEHAPNTFPALPVRENEHVLACFAAFDDDAHWRRHRDALAAIAPVPLQTLRLAATARSLLR</sequence>
<evidence type="ECO:0000259" key="1">
    <source>
        <dbReference type="Pfam" id="PF07978"/>
    </source>
</evidence>
<dbReference type="RefSeq" id="WP_220484379.1">
    <property type="nucleotide sequence ID" value="NZ_JACGXL010000002.1"/>
</dbReference>
<evidence type="ECO:0000313" key="3">
    <source>
        <dbReference type="Proteomes" id="UP000550401"/>
    </source>
</evidence>
<dbReference type="SUPFAM" id="SSF54909">
    <property type="entry name" value="Dimeric alpha+beta barrel"/>
    <property type="match status" value="1"/>
</dbReference>
<organism evidence="2 3">
    <name type="scientific">Dokdonella fugitiva</name>
    <dbReference type="NCBI Taxonomy" id="328517"/>
    <lineage>
        <taxon>Bacteria</taxon>
        <taxon>Pseudomonadati</taxon>
        <taxon>Pseudomonadota</taxon>
        <taxon>Gammaproteobacteria</taxon>
        <taxon>Lysobacterales</taxon>
        <taxon>Rhodanobacteraceae</taxon>
        <taxon>Dokdonella</taxon>
    </lineage>
</organism>
<dbReference type="Pfam" id="PF07978">
    <property type="entry name" value="NIPSNAP"/>
    <property type="match status" value="1"/>
</dbReference>
<dbReference type="InterPro" id="IPR011008">
    <property type="entry name" value="Dimeric_a/b-barrel"/>
</dbReference>
<keyword evidence="2" id="KW-0503">Monooxygenase</keyword>
<proteinExistence type="predicted"/>
<dbReference type="Gene3D" id="3.30.70.100">
    <property type="match status" value="1"/>
</dbReference>
<keyword evidence="2" id="KW-0560">Oxidoreductase</keyword>
<protein>
    <submittedName>
        <fullName evidence="2">Quinol monooxygenase YgiN</fullName>
    </submittedName>
</protein>
<gene>
    <name evidence="2" type="ORF">FHW12_001866</name>
</gene>
<dbReference type="AlphaFoldDB" id="A0A839F0T7"/>
<accession>A0A839F0T7</accession>
<dbReference type="GO" id="GO:0004497">
    <property type="term" value="F:monooxygenase activity"/>
    <property type="evidence" value="ECO:0007669"/>
    <property type="project" value="UniProtKB-KW"/>
</dbReference>
<feature type="domain" description="NIPSNAP" evidence="1">
    <location>
        <begin position="11"/>
        <end position="106"/>
    </location>
</feature>
<reference evidence="2 3" key="1">
    <citation type="submission" date="2020-07" db="EMBL/GenBank/DDBJ databases">
        <title>Genomic Encyclopedia of Type Strains, Phase IV (KMG-V): Genome sequencing to study the core and pangenomes of soil and plant-associated prokaryotes.</title>
        <authorList>
            <person name="Whitman W."/>
        </authorList>
    </citation>
    <scope>NUCLEOTIDE SEQUENCE [LARGE SCALE GENOMIC DNA]</scope>
    <source>
        <strain evidence="2 3">RH2WT43</strain>
    </source>
</reference>
<name>A0A839F0T7_9GAMM</name>
<dbReference type="InterPro" id="IPR012577">
    <property type="entry name" value="NIPSNAP"/>
</dbReference>
<keyword evidence="3" id="KW-1185">Reference proteome</keyword>
<evidence type="ECO:0000313" key="2">
    <source>
        <dbReference type="EMBL" id="MBA8887652.1"/>
    </source>
</evidence>